<dbReference type="AlphaFoldDB" id="A0A9X0CF08"/>
<evidence type="ECO:0000256" key="6">
    <source>
        <dbReference type="ARBA" id="ARBA00023170"/>
    </source>
</evidence>
<dbReference type="OrthoDB" id="9941925at2759"/>
<dbReference type="PANTHER" id="PTHR24243">
    <property type="entry name" value="G-PROTEIN COUPLED RECEPTOR"/>
    <property type="match status" value="1"/>
</dbReference>
<dbReference type="EMBL" id="MU827800">
    <property type="protein sequence ID" value="KAJ7327698.1"/>
    <property type="molecule type" value="Genomic_DNA"/>
</dbReference>
<keyword evidence="6 8" id="KW-0675">Receptor</keyword>
<evidence type="ECO:0000256" key="4">
    <source>
        <dbReference type="ARBA" id="ARBA00023040"/>
    </source>
</evidence>
<feature type="transmembrane region" description="Helical" evidence="9">
    <location>
        <begin position="256"/>
        <end position="278"/>
    </location>
</feature>
<feature type="transmembrane region" description="Helical" evidence="9">
    <location>
        <begin position="225"/>
        <end position="244"/>
    </location>
</feature>
<comment type="subcellular location">
    <subcellularLocation>
        <location evidence="1">Membrane</location>
        <topology evidence="1">Multi-pass membrane protein</topology>
    </subcellularLocation>
</comment>
<sequence>MDAHQIDVVLLPFYAIVVLAGIPGNVLFITVVKRTRFMHTTINYLLANIAVADVITLVFCVPGVILRFVYDQHPAGLLGTFLCKAVTMHHVAGITLLVSGLSLTLISIERHNALLRPMDQTLRLQKKNVYIAICLIWTFSIGFVVPLFVEQKYVDEVKSCHMDWNATASMAYWGLLAALIGISLAVMFVCYFRIVKGILCEDILPSDHNQGDKRKEEDSQSKRKIIKLLITVTVIFMACFLPFASVSAMSVSAHSLAYKVSYFLVYCSCSLNPVVYAFQSTNYRIGVKYLRANRRGRIHAVNGSHCMLDLNKVLT</sequence>
<comment type="similarity">
    <text evidence="8">Belongs to the G-protein coupled receptor 1 family.</text>
</comment>
<evidence type="ECO:0000256" key="3">
    <source>
        <dbReference type="ARBA" id="ARBA00022989"/>
    </source>
</evidence>
<name>A0A9X0CF08_9CNID</name>
<dbReference type="CDD" id="cd00637">
    <property type="entry name" value="7tm_classA_rhodopsin-like"/>
    <property type="match status" value="1"/>
</dbReference>
<accession>A0A9X0CF08</accession>
<keyword evidence="5 9" id="KW-0472">Membrane</keyword>
<keyword evidence="7 8" id="KW-0807">Transducer</keyword>
<evidence type="ECO:0000256" key="9">
    <source>
        <dbReference type="SAM" id="Phobius"/>
    </source>
</evidence>
<dbReference type="PROSITE" id="PS00237">
    <property type="entry name" value="G_PROTEIN_RECEP_F1_1"/>
    <property type="match status" value="1"/>
</dbReference>
<keyword evidence="4 8" id="KW-0297">G-protein coupled receptor</keyword>
<keyword evidence="2 8" id="KW-0812">Transmembrane</keyword>
<keyword evidence="3 9" id="KW-1133">Transmembrane helix</keyword>
<gene>
    <name evidence="11" type="ORF">OS493_026576</name>
</gene>
<dbReference type="Proteomes" id="UP001163046">
    <property type="component" value="Unassembled WGS sequence"/>
</dbReference>
<feature type="domain" description="G-protein coupled receptors family 1 profile" evidence="10">
    <location>
        <begin position="24"/>
        <end position="276"/>
    </location>
</feature>
<feature type="transmembrane region" description="Helical" evidence="9">
    <location>
        <begin position="169"/>
        <end position="192"/>
    </location>
</feature>
<dbReference type="PANTHER" id="PTHR24243:SF208">
    <property type="entry name" value="PYROKININ-1 RECEPTOR"/>
    <property type="match status" value="1"/>
</dbReference>
<dbReference type="PROSITE" id="PS50262">
    <property type="entry name" value="G_PROTEIN_RECEP_F1_2"/>
    <property type="match status" value="1"/>
</dbReference>
<evidence type="ECO:0000259" key="10">
    <source>
        <dbReference type="PROSITE" id="PS50262"/>
    </source>
</evidence>
<organism evidence="11 12">
    <name type="scientific">Desmophyllum pertusum</name>
    <dbReference type="NCBI Taxonomy" id="174260"/>
    <lineage>
        <taxon>Eukaryota</taxon>
        <taxon>Metazoa</taxon>
        <taxon>Cnidaria</taxon>
        <taxon>Anthozoa</taxon>
        <taxon>Hexacorallia</taxon>
        <taxon>Scleractinia</taxon>
        <taxon>Caryophylliina</taxon>
        <taxon>Caryophylliidae</taxon>
        <taxon>Desmophyllum</taxon>
    </lineage>
</organism>
<feature type="transmembrane region" description="Helical" evidence="9">
    <location>
        <begin position="129"/>
        <end position="149"/>
    </location>
</feature>
<dbReference type="InterPro" id="IPR000276">
    <property type="entry name" value="GPCR_Rhodpsn"/>
</dbReference>
<dbReference type="GO" id="GO:0016020">
    <property type="term" value="C:membrane"/>
    <property type="evidence" value="ECO:0007669"/>
    <property type="project" value="UniProtKB-SubCell"/>
</dbReference>
<comment type="caution">
    <text evidence="11">The sequence shown here is derived from an EMBL/GenBank/DDBJ whole genome shotgun (WGS) entry which is preliminary data.</text>
</comment>
<dbReference type="SMART" id="SM01381">
    <property type="entry name" value="7TM_GPCR_Srsx"/>
    <property type="match status" value="1"/>
</dbReference>
<dbReference type="PRINTS" id="PR00237">
    <property type="entry name" value="GPCRRHODOPSN"/>
</dbReference>
<evidence type="ECO:0000256" key="2">
    <source>
        <dbReference type="ARBA" id="ARBA00022692"/>
    </source>
</evidence>
<evidence type="ECO:0000256" key="5">
    <source>
        <dbReference type="ARBA" id="ARBA00023136"/>
    </source>
</evidence>
<evidence type="ECO:0000313" key="11">
    <source>
        <dbReference type="EMBL" id="KAJ7327698.1"/>
    </source>
</evidence>
<proteinExistence type="inferred from homology"/>
<dbReference type="Pfam" id="PF00001">
    <property type="entry name" value="7tm_1"/>
    <property type="match status" value="1"/>
</dbReference>
<feature type="transmembrane region" description="Helical" evidence="9">
    <location>
        <begin position="12"/>
        <end position="32"/>
    </location>
</feature>
<evidence type="ECO:0000313" key="12">
    <source>
        <dbReference type="Proteomes" id="UP001163046"/>
    </source>
</evidence>
<feature type="transmembrane region" description="Helical" evidence="9">
    <location>
        <begin position="90"/>
        <end position="108"/>
    </location>
</feature>
<evidence type="ECO:0000256" key="1">
    <source>
        <dbReference type="ARBA" id="ARBA00004141"/>
    </source>
</evidence>
<evidence type="ECO:0000256" key="8">
    <source>
        <dbReference type="RuleBase" id="RU000688"/>
    </source>
</evidence>
<dbReference type="SUPFAM" id="SSF81321">
    <property type="entry name" value="Family A G protein-coupled receptor-like"/>
    <property type="match status" value="1"/>
</dbReference>
<feature type="transmembrane region" description="Helical" evidence="9">
    <location>
        <begin position="44"/>
        <end position="70"/>
    </location>
</feature>
<evidence type="ECO:0000256" key="7">
    <source>
        <dbReference type="ARBA" id="ARBA00023224"/>
    </source>
</evidence>
<dbReference type="InterPro" id="IPR017452">
    <property type="entry name" value="GPCR_Rhodpsn_7TM"/>
</dbReference>
<reference evidence="11" key="1">
    <citation type="submission" date="2023-01" db="EMBL/GenBank/DDBJ databases">
        <title>Genome assembly of the deep-sea coral Lophelia pertusa.</title>
        <authorList>
            <person name="Herrera S."/>
            <person name="Cordes E."/>
        </authorList>
    </citation>
    <scope>NUCLEOTIDE SEQUENCE</scope>
    <source>
        <strain evidence="11">USNM1676648</strain>
        <tissue evidence="11">Polyp</tissue>
    </source>
</reference>
<dbReference type="Gene3D" id="1.20.1070.10">
    <property type="entry name" value="Rhodopsin 7-helix transmembrane proteins"/>
    <property type="match status" value="1"/>
</dbReference>
<protein>
    <recommendedName>
        <fullName evidence="10">G-protein coupled receptors family 1 profile domain-containing protein</fullName>
    </recommendedName>
</protein>
<dbReference type="GO" id="GO:0004930">
    <property type="term" value="F:G protein-coupled receptor activity"/>
    <property type="evidence" value="ECO:0007669"/>
    <property type="project" value="UniProtKB-KW"/>
</dbReference>
<keyword evidence="12" id="KW-1185">Reference proteome</keyword>